<evidence type="ECO:0000256" key="4">
    <source>
        <dbReference type="ARBA" id="ARBA00022692"/>
    </source>
</evidence>
<keyword evidence="6 8" id="KW-0472">Membrane</keyword>
<name>A0A0G1DQD7_9BACT</name>
<dbReference type="AlphaFoldDB" id="A0A0G1DQD7"/>
<evidence type="ECO:0000313" key="11">
    <source>
        <dbReference type="Proteomes" id="UP000033867"/>
    </source>
</evidence>
<evidence type="ECO:0000313" key="10">
    <source>
        <dbReference type="EMBL" id="KKS73036.1"/>
    </source>
</evidence>
<keyword evidence="2" id="KW-1003">Cell membrane</keyword>
<feature type="transmembrane region" description="Helical" evidence="8">
    <location>
        <begin position="53"/>
        <end position="73"/>
    </location>
</feature>
<keyword evidence="7" id="KW-0131">Cell cycle</keyword>
<dbReference type="InterPro" id="IPR034746">
    <property type="entry name" value="POTRA"/>
</dbReference>
<sequence>MNYTKNKKQSCTRVYVKSRNALYSRSKAKDFAWRGRKRNPMQKQLPQKSRLRFKLYLMLFLASIFGMIGMFVYHPFFRISKIQVNGVETITPQEIEQTIYGAMDYHKWFLFPASSFFFVDASEVESILNQRFPLNTVAITKQFPHTLTVLLQERLSTILYDNGDAYHFIGLTGKVVEPVRKVTDAEWWIDTEIVTSTNERGEEVSEKKEIARHHRPDMNGLQKDVGEFPLIVDTNAIERGTVALNTDVIKEDYISQVLEWYEVLLQQFDLTISYVDVSSPYRTVIFTNAGLQILIALPAGESIAQIDRFRAAYKEISDISVIGYIDVRYPGKIYWQ</sequence>
<keyword evidence="5 8" id="KW-1133">Transmembrane helix</keyword>
<dbReference type="Pfam" id="PF08478">
    <property type="entry name" value="POTRA_1"/>
    <property type="match status" value="1"/>
</dbReference>
<dbReference type="GO" id="GO:0051301">
    <property type="term" value="P:cell division"/>
    <property type="evidence" value="ECO:0007669"/>
    <property type="project" value="UniProtKB-KW"/>
</dbReference>
<feature type="domain" description="POTRA" evidence="9">
    <location>
        <begin position="77"/>
        <end position="154"/>
    </location>
</feature>
<evidence type="ECO:0000259" key="9">
    <source>
        <dbReference type="PROSITE" id="PS51779"/>
    </source>
</evidence>
<evidence type="ECO:0000256" key="1">
    <source>
        <dbReference type="ARBA" id="ARBA00004370"/>
    </source>
</evidence>
<organism evidence="10 11">
    <name type="scientific">Candidatus Magasanikbacteria bacterium GW2011_GWE2_42_7</name>
    <dbReference type="NCBI Taxonomy" id="1619052"/>
    <lineage>
        <taxon>Bacteria</taxon>
        <taxon>Candidatus Magasanikiibacteriota</taxon>
    </lineage>
</organism>
<evidence type="ECO:0000256" key="7">
    <source>
        <dbReference type="ARBA" id="ARBA00023306"/>
    </source>
</evidence>
<evidence type="ECO:0000256" key="2">
    <source>
        <dbReference type="ARBA" id="ARBA00022475"/>
    </source>
</evidence>
<accession>A0A0G1DQD7</accession>
<keyword evidence="4 8" id="KW-0812">Transmembrane</keyword>
<dbReference type="PANTHER" id="PTHR37820:SF1">
    <property type="entry name" value="CELL DIVISION PROTEIN FTSQ"/>
    <property type="match status" value="1"/>
</dbReference>
<proteinExistence type="predicted"/>
<dbReference type="InterPro" id="IPR050487">
    <property type="entry name" value="FtsQ_DivIB"/>
</dbReference>
<evidence type="ECO:0000256" key="3">
    <source>
        <dbReference type="ARBA" id="ARBA00022618"/>
    </source>
</evidence>
<dbReference type="EMBL" id="LCEK01000002">
    <property type="protein sequence ID" value="KKS73036.1"/>
    <property type="molecule type" value="Genomic_DNA"/>
</dbReference>
<dbReference type="PANTHER" id="PTHR37820">
    <property type="entry name" value="CELL DIVISION PROTEIN DIVIB"/>
    <property type="match status" value="1"/>
</dbReference>
<dbReference type="GO" id="GO:0005886">
    <property type="term" value="C:plasma membrane"/>
    <property type="evidence" value="ECO:0007669"/>
    <property type="project" value="TreeGrafter"/>
</dbReference>
<reference evidence="10 11" key="1">
    <citation type="journal article" date="2015" name="Nature">
        <title>rRNA introns, odd ribosomes, and small enigmatic genomes across a large radiation of phyla.</title>
        <authorList>
            <person name="Brown C.T."/>
            <person name="Hug L.A."/>
            <person name="Thomas B.C."/>
            <person name="Sharon I."/>
            <person name="Castelle C.J."/>
            <person name="Singh A."/>
            <person name="Wilkins M.J."/>
            <person name="Williams K.H."/>
            <person name="Banfield J.F."/>
        </authorList>
    </citation>
    <scope>NUCLEOTIDE SEQUENCE [LARGE SCALE GENOMIC DNA]</scope>
</reference>
<keyword evidence="3" id="KW-0132">Cell division</keyword>
<dbReference type="Proteomes" id="UP000033867">
    <property type="component" value="Unassembled WGS sequence"/>
</dbReference>
<gene>
    <name evidence="10" type="ORF">UV42_C0002G0016</name>
</gene>
<comment type="subcellular location">
    <subcellularLocation>
        <location evidence="1">Membrane</location>
    </subcellularLocation>
</comment>
<evidence type="ECO:0000256" key="5">
    <source>
        <dbReference type="ARBA" id="ARBA00022989"/>
    </source>
</evidence>
<evidence type="ECO:0000256" key="8">
    <source>
        <dbReference type="SAM" id="Phobius"/>
    </source>
</evidence>
<protein>
    <recommendedName>
        <fullName evidence="9">POTRA domain-containing protein</fullName>
    </recommendedName>
</protein>
<dbReference type="InterPro" id="IPR013685">
    <property type="entry name" value="POTRA_FtsQ_type"/>
</dbReference>
<dbReference type="PROSITE" id="PS51779">
    <property type="entry name" value="POTRA"/>
    <property type="match status" value="1"/>
</dbReference>
<comment type="caution">
    <text evidence="10">The sequence shown here is derived from an EMBL/GenBank/DDBJ whole genome shotgun (WGS) entry which is preliminary data.</text>
</comment>
<evidence type="ECO:0000256" key="6">
    <source>
        <dbReference type="ARBA" id="ARBA00023136"/>
    </source>
</evidence>